<dbReference type="Proteomes" id="UP000008810">
    <property type="component" value="Chromosome 1"/>
</dbReference>
<dbReference type="FunCoup" id="A0A0Q3H3I4">
    <property type="interactions" value="1007"/>
</dbReference>
<reference evidence="1" key="2">
    <citation type="submission" date="2017-06" db="EMBL/GenBank/DDBJ databases">
        <title>WGS assembly of Brachypodium distachyon.</title>
        <authorList>
            <consortium name="The International Brachypodium Initiative"/>
            <person name="Lucas S."/>
            <person name="Harmon-Smith M."/>
            <person name="Lail K."/>
            <person name="Tice H."/>
            <person name="Grimwood J."/>
            <person name="Bruce D."/>
            <person name="Barry K."/>
            <person name="Shu S."/>
            <person name="Lindquist E."/>
            <person name="Wang M."/>
            <person name="Pitluck S."/>
            <person name="Vogel J.P."/>
            <person name="Garvin D.F."/>
            <person name="Mockler T.C."/>
            <person name="Schmutz J."/>
            <person name="Rokhsar D."/>
            <person name="Bevan M.W."/>
        </authorList>
    </citation>
    <scope>NUCLEOTIDE SEQUENCE</scope>
    <source>
        <strain evidence="1">Bd21</strain>
    </source>
</reference>
<sequence>MDLAISVVTNELVNRFISFLANKYYPCNGSSSDEKRLERLQLLLLRARTVVEEADGRYITNSGMLAQLKVLAEAMYRGYWALGASRYSSLEEEEDDDDGQEGSISVSSRIKRWRIIHGGGGATKHMELQGALESLETVVASMKEFVMILGGCDHMLPRRPYDTYLYIDNFLFGRHAEKQMLLNFLLQDCPAHASSAPAVLPIISGLAVGKRTLVAHVCKDERVQSRFSSILRLNDSDFYRIADSGILVSGRTLVVVEIVSYVDDKDWATFYSYVARMDRGSKVIIISRLKRAEEFGTVKPIFLNALTYPEFSYLFKALAFGSANPIDHHPRLAQIADRIAIELQSRWSILAAILFADVLRTDLNAHFWLSVLNRCTRLVERNFYMYGEHPKLRLERGLEIDVRDFVPCPASPLKLVWNCSDSDVVKRELPKVTFTDLFVDPMPRVGMTLVAFESRIPPYTSFDHILSSSDQNPPLPGTKRQRVPF</sequence>
<gene>
    <name evidence="2" type="primary">LOC100826090</name>
    <name evidence="1" type="ORF">BRADI_1g34380v3</name>
</gene>
<reference evidence="1 2" key="1">
    <citation type="journal article" date="2010" name="Nature">
        <title>Genome sequencing and analysis of the model grass Brachypodium distachyon.</title>
        <authorList>
            <consortium name="International Brachypodium Initiative"/>
        </authorList>
    </citation>
    <scope>NUCLEOTIDE SEQUENCE [LARGE SCALE GENOMIC DNA]</scope>
    <source>
        <strain evidence="1 2">Bd21</strain>
    </source>
</reference>
<dbReference type="SUPFAM" id="SSF52540">
    <property type="entry name" value="P-loop containing nucleoside triphosphate hydrolases"/>
    <property type="match status" value="1"/>
</dbReference>
<dbReference type="AlphaFoldDB" id="A0A0Q3H3I4"/>
<accession>A0A0Q3H3I4</accession>
<dbReference type="Gramene" id="KQK17424">
    <property type="protein sequence ID" value="KQK17424"/>
    <property type="gene ID" value="BRADI_1g34380v3"/>
</dbReference>
<dbReference type="PANTHER" id="PTHR33377">
    <property type="entry name" value="OS10G0134700 PROTEIN-RELATED"/>
    <property type="match status" value="1"/>
</dbReference>
<evidence type="ECO:0008006" key="4">
    <source>
        <dbReference type="Google" id="ProtNLM"/>
    </source>
</evidence>
<dbReference type="KEGG" id="bdi:100826090"/>
<name>A0A0Q3H3I4_BRADI</name>
<organism evidence="1">
    <name type="scientific">Brachypodium distachyon</name>
    <name type="common">Purple false brome</name>
    <name type="synonym">Trachynia distachya</name>
    <dbReference type="NCBI Taxonomy" id="15368"/>
    <lineage>
        <taxon>Eukaryota</taxon>
        <taxon>Viridiplantae</taxon>
        <taxon>Streptophyta</taxon>
        <taxon>Embryophyta</taxon>
        <taxon>Tracheophyta</taxon>
        <taxon>Spermatophyta</taxon>
        <taxon>Magnoliopsida</taxon>
        <taxon>Liliopsida</taxon>
        <taxon>Poales</taxon>
        <taxon>Poaceae</taxon>
        <taxon>BOP clade</taxon>
        <taxon>Pooideae</taxon>
        <taxon>Stipodae</taxon>
        <taxon>Brachypodieae</taxon>
        <taxon>Brachypodium</taxon>
    </lineage>
</organism>
<evidence type="ECO:0000313" key="2">
    <source>
        <dbReference type="EnsemblPlants" id="KQK17424"/>
    </source>
</evidence>
<dbReference type="InterPro" id="IPR027417">
    <property type="entry name" value="P-loop_NTPase"/>
</dbReference>
<proteinExistence type="predicted"/>
<reference evidence="2" key="3">
    <citation type="submission" date="2018-08" db="UniProtKB">
        <authorList>
            <consortium name="EnsemblPlants"/>
        </authorList>
    </citation>
    <scope>IDENTIFICATION</scope>
    <source>
        <strain evidence="2">cv. Bd21</strain>
    </source>
</reference>
<dbReference type="GeneID" id="100826090"/>
<dbReference type="PANTHER" id="PTHR33377:SF68">
    <property type="entry name" value="RX N-TERMINAL DOMAIN-CONTAINING PROTEIN"/>
    <property type="match status" value="1"/>
</dbReference>
<dbReference type="ExpressionAtlas" id="A0A0Q3H3I4">
    <property type="expression patterns" value="differential"/>
</dbReference>
<protein>
    <recommendedName>
        <fullName evidence="4">Rx N-terminal domain-containing protein</fullName>
    </recommendedName>
</protein>
<dbReference type="OrthoDB" id="666267at2759"/>
<keyword evidence="3" id="KW-1185">Reference proteome</keyword>
<evidence type="ECO:0000313" key="3">
    <source>
        <dbReference type="Proteomes" id="UP000008810"/>
    </source>
</evidence>
<dbReference type="RefSeq" id="XP_003560521.1">
    <property type="nucleotide sequence ID" value="XM_003560473.4"/>
</dbReference>
<evidence type="ECO:0000313" key="1">
    <source>
        <dbReference type="EMBL" id="KQK17424.1"/>
    </source>
</evidence>
<dbReference type="EnsemblPlants" id="KQK17424">
    <property type="protein sequence ID" value="KQK17424"/>
    <property type="gene ID" value="BRADI_1g34380v3"/>
</dbReference>
<dbReference type="EMBL" id="CM000880">
    <property type="protein sequence ID" value="KQK17424.1"/>
    <property type="molecule type" value="Genomic_DNA"/>
</dbReference>